<accession>A0ABW0WDT8</accession>
<dbReference type="Proteomes" id="UP001596065">
    <property type="component" value="Unassembled WGS sequence"/>
</dbReference>
<organism evidence="1 2">
    <name type="scientific">Streptomyces nogalater</name>
    <dbReference type="NCBI Taxonomy" id="38314"/>
    <lineage>
        <taxon>Bacteria</taxon>
        <taxon>Bacillati</taxon>
        <taxon>Actinomycetota</taxon>
        <taxon>Actinomycetes</taxon>
        <taxon>Kitasatosporales</taxon>
        <taxon>Streptomycetaceae</taxon>
        <taxon>Streptomyces</taxon>
    </lineage>
</organism>
<dbReference type="EMBL" id="JBHSOE010000003">
    <property type="protein sequence ID" value="MFC5654445.1"/>
    <property type="molecule type" value="Genomic_DNA"/>
</dbReference>
<reference evidence="2" key="1">
    <citation type="journal article" date="2019" name="Int. J. Syst. Evol. Microbiol.">
        <title>The Global Catalogue of Microorganisms (GCM) 10K type strain sequencing project: providing services to taxonomists for standard genome sequencing and annotation.</title>
        <authorList>
            <consortium name="The Broad Institute Genomics Platform"/>
            <consortium name="The Broad Institute Genome Sequencing Center for Infectious Disease"/>
            <person name="Wu L."/>
            <person name="Ma J."/>
        </authorList>
    </citation>
    <scope>NUCLEOTIDE SEQUENCE [LARGE SCALE GENOMIC DNA]</scope>
    <source>
        <strain evidence="2">KCTC 5701</strain>
    </source>
</reference>
<gene>
    <name evidence="1" type="ORF">ACFP3J_02925</name>
</gene>
<name>A0ABW0WDT8_STRNO</name>
<protein>
    <submittedName>
        <fullName evidence="1">Uncharacterized protein</fullName>
    </submittedName>
</protein>
<evidence type="ECO:0000313" key="2">
    <source>
        <dbReference type="Proteomes" id="UP001596065"/>
    </source>
</evidence>
<comment type="caution">
    <text evidence="1">The sequence shown here is derived from an EMBL/GenBank/DDBJ whole genome shotgun (WGS) entry which is preliminary data.</text>
</comment>
<proteinExistence type="predicted"/>
<evidence type="ECO:0000313" key="1">
    <source>
        <dbReference type="EMBL" id="MFC5654445.1"/>
    </source>
</evidence>
<keyword evidence="2" id="KW-1185">Reference proteome</keyword>
<sequence>MTTAVVHSTRPAADPFTHPKLVAAPAVVDVKAEFVVITPDVARDMLRRNTHNRPIRQNRVNANVRMMLAGQWDVNGEAVKIAHDGTILDGQHRLLAVVKSGVTITTLVVTGLPLKAQDTMDGGAKRTAGDVFALRGEHNSAILASVARKVWLWDNGDKRFSAGESATTPELNALLDANPSLRRSAEIAVRVYHSFRYIPPSVVGAAHHLTSRIAADEAVWFFQRLGDGAELPLRHPVLTLRNRVMTDKDAKRDVSDGRHMAQVLTAWNAVRDGKTSLAAIKIAADAPAVDPK</sequence>
<dbReference type="RefSeq" id="WP_344347213.1">
    <property type="nucleotide sequence ID" value="NZ_BAAASM010000009.1"/>
</dbReference>